<dbReference type="Pfam" id="PF00270">
    <property type="entry name" value="DEAD"/>
    <property type="match status" value="1"/>
</dbReference>
<dbReference type="InterPro" id="IPR027417">
    <property type="entry name" value="P-loop_NTPase"/>
</dbReference>
<gene>
    <name evidence="2" type="ORF">g.49838</name>
</gene>
<feature type="non-terminal residue" evidence="2">
    <location>
        <position position="268"/>
    </location>
</feature>
<evidence type="ECO:0000313" key="2">
    <source>
        <dbReference type="EMBL" id="JAT26700.1"/>
    </source>
</evidence>
<protein>
    <recommendedName>
        <fullName evidence="1">Helicase ATP-binding domain-containing protein</fullName>
    </recommendedName>
</protein>
<dbReference type="SMART" id="SM00487">
    <property type="entry name" value="DEXDc"/>
    <property type="match status" value="1"/>
</dbReference>
<dbReference type="SUPFAM" id="SSF52540">
    <property type="entry name" value="P-loop containing nucleoside triphosphate hydrolases"/>
    <property type="match status" value="1"/>
</dbReference>
<dbReference type="EMBL" id="GEBQ01013277">
    <property type="protein sequence ID" value="JAT26700.1"/>
    <property type="molecule type" value="Transcribed_RNA"/>
</dbReference>
<dbReference type="GO" id="GO:0005524">
    <property type="term" value="F:ATP binding"/>
    <property type="evidence" value="ECO:0007669"/>
    <property type="project" value="InterPro"/>
</dbReference>
<dbReference type="InterPro" id="IPR014001">
    <property type="entry name" value="Helicase_ATP-bd"/>
</dbReference>
<dbReference type="InterPro" id="IPR011545">
    <property type="entry name" value="DEAD/DEAH_box_helicase_dom"/>
</dbReference>
<dbReference type="GO" id="GO:0003676">
    <property type="term" value="F:nucleic acid binding"/>
    <property type="evidence" value="ECO:0007669"/>
    <property type="project" value="InterPro"/>
</dbReference>
<evidence type="ECO:0000259" key="1">
    <source>
        <dbReference type="PROSITE" id="PS51192"/>
    </source>
</evidence>
<dbReference type="PROSITE" id="PS51192">
    <property type="entry name" value="HELICASE_ATP_BIND_1"/>
    <property type="match status" value="1"/>
</dbReference>
<name>A0A1B6LSL8_9HEMI</name>
<proteinExistence type="predicted"/>
<dbReference type="GO" id="GO:0016787">
    <property type="term" value="F:hydrolase activity"/>
    <property type="evidence" value="ECO:0007669"/>
    <property type="project" value="UniProtKB-KW"/>
</dbReference>
<reference evidence="2" key="1">
    <citation type="submission" date="2015-11" db="EMBL/GenBank/DDBJ databases">
        <title>De novo transcriptome assembly of four potential Pierce s Disease insect vectors from Arizona vineyards.</title>
        <authorList>
            <person name="Tassone E.E."/>
        </authorList>
    </citation>
    <scope>NUCLEOTIDE SEQUENCE</scope>
</reference>
<dbReference type="GO" id="GO:0043138">
    <property type="term" value="F:3'-5' DNA helicase activity"/>
    <property type="evidence" value="ECO:0007669"/>
    <property type="project" value="UniProtKB-EC"/>
</dbReference>
<dbReference type="PANTHER" id="PTHR47835">
    <property type="entry name" value="HFM1, ATP DEPENDENT DNA HELICASE HOMOLOG"/>
    <property type="match status" value="1"/>
</dbReference>
<dbReference type="InterPro" id="IPR052247">
    <property type="entry name" value="Meiotic_Crossover_Helicase"/>
</dbReference>
<feature type="domain" description="Helicase ATP-binding" evidence="1">
    <location>
        <begin position="54"/>
        <end position="239"/>
    </location>
</feature>
<dbReference type="Gene3D" id="3.40.50.300">
    <property type="entry name" value="P-loop containing nucleotide triphosphate hydrolases"/>
    <property type="match status" value="1"/>
</dbReference>
<accession>A0A1B6LSL8</accession>
<organism evidence="2">
    <name type="scientific">Graphocephala atropunctata</name>
    <dbReference type="NCBI Taxonomy" id="36148"/>
    <lineage>
        <taxon>Eukaryota</taxon>
        <taxon>Metazoa</taxon>
        <taxon>Ecdysozoa</taxon>
        <taxon>Arthropoda</taxon>
        <taxon>Hexapoda</taxon>
        <taxon>Insecta</taxon>
        <taxon>Pterygota</taxon>
        <taxon>Neoptera</taxon>
        <taxon>Paraneoptera</taxon>
        <taxon>Hemiptera</taxon>
        <taxon>Auchenorrhyncha</taxon>
        <taxon>Membracoidea</taxon>
        <taxon>Cicadellidae</taxon>
        <taxon>Cicadellinae</taxon>
        <taxon>Cicadellini</taxon>
        <taxon>Graphocephala</taxon>
    </lineage>
</organism>
<sequence length="268" mass="31002">MSLLSIMERNKSPWIPQNKAISELNLRLVSEINPRYQPIFTYPCFNAIQSKLMDIILQTDEPLVVSAPTGSGKTVLFELAIVRLLQKMEQMENPEDFKIVYMAPVKALCTEKYMEWVDKFSSLGLNCLEVTGDFENLDFKDIQDYQLILTTPEKWDSITRKWKDYSTIVQRVKLFLIDEVHLLNEEKRGAVLEVVVSRMKTIQKTVADSLKVRFMAVSATIPNIEDIAVWLGDSQKSQANYEKIGEEMRPVQLRKIVRGYPSFQNQDR</sequence>
<dbReference type="AlphaFoldDB" id="A0A1B6LSL8"/>
<dbReference type="PANTHER" id="PTHR47835:SF3">
    <property type="entry name" value="HELICASE FOR MEIOSIS 1"/>
    <property type="match status" value="1"/>
</dbReference>